<evidence type="ECO:0000313" key="2">
    <source>
        <dbReference type="EMBL" id="CAI5709128.1"/>
    </source>
</evidence>
<dbReference type="AlphaFoldDB" id="A0AAV0SVF0"/>
<evidence type="ECO:0000313" key="3">
    <source>
        <dbReference type="Proteomes" id="UP001162031"/>
    </source>
</evidence>
<protein>
    <submittedName>
        <fullName evidence="2">Uncharacterized protein</fullName>
    </submittedName>
</protein>
<feature type="compositionally biased region" description="Acidic residues" evidence="1">
    <location>
        <begin position="160"/>
        <end position="185"/>
    </location>
</feature>
<sequence>MTDAVALDLTAASNPYLDYYHKFVREHPGELTAVFDPELSDDVRSEMYAALDVRVAMKYSWAIPDERALQIIKHYGPIVEMGAGSGYWARLLQLRGVDVVAYDWHIASDGDEENKERENDAGKTAATSGEESHGEAEDTLESDDGQADEEQGQREGAEEIEHEGEEDEEVEDEEVEDEDGDDVEVEQVYWTNVVSGTPKDLRKHADRALFLCYPDDFEDSSESMAMASLCNYGGDTVIHVGELFGHTVCLPNAWGRTSSEEFQTHLATVYHKVLQVPLPSWHSSIDTLTVWKRTKSSIVNGAVYAYIPEDQRLDLTAASPSTRHLLLCGNTNNDAVAAATAGKRHNGENETESAENGGEGEQRANGENETESAENGGEGEQRANGDSAVARTSGTKRVKR</sequence>
<dbReference type="PANTHER" id="PTHR39290">
    <property type="entry name" value="C3H1-TYPE DOMAIN-CONTAINING PROTEIN-RELATED"/>
    <property type="match status" value="1"/>
</dbReference>
<comment type="caution">
    <text evidence="2">The sequence shown here is derived from an EMBL/GenBank/DDBJ whole genome shotgun (WGS) entry which is preliminary data.</text>
</comment>
<dbReference type="EMBL" id="CANTFL010000028">
    <property type="protein sequence ID" value="CAI5709128.1"/>
    <property type="molecule type" value="Genomic_DNA"/>
</dbReference>
<feature type="region of interest" description="Disordered" evidence="1">
    <location>
        <begin position="340"/>
        <end position="400"/>
    </location>
</feature>
<proteinExistence type="predicted"/>
<feature type="region of interest" description="Disordered" evidence="1">
    <location>
        <begin position="110"/>
        <end position="185"/>
    </location>
</feature>
<name>A0AAV0SVF0_HYABA</name>
<accession>A0AAV0SVF0</accession>
<feature type="compositionally biased region" description="Acidic residues" evidence="1">
    <location>
        <begin position="137"/>
        <end position="150"/>
    </location>
</feature>
<keyword evidence="3" id="KW-1185">Reference proteome</keyword>
<dbReference type="PANTHER" id="PTHR39290:SF6">
    <property type="entry name" value="S-ADENOSYL-L-METHIONINE-DEPENDENT METHYLTRANSFERASES SUPERFAMILY PROTEIN"/>
    <property type="match status" value="1"/>
</dbReference>
<dbReference type="Proteomes" id="UP001162031">
    <property type="component" value="Unassembled WGS sequence"/>
</dbReference>
<gene>
    <name evidence="2" type="ORF">HBR001_LOCUS219</name>
</gene>
<evidence type="ECO:0000256" key="1">
    <source>
        <dbReference type="SAM" id="MobiDB-lite"/>
    </source>
</evidence>
<organism evidence="2 3">
    <name type="scientific">Hyaloperonospora brassicae</name>
    <name type="common">Brassica downy mildew</name>
    <name type="synonym">Peronospora brassicae</name>
    <dbReference type="NCBI Taxonomy" id="162125"/>
    <lineage>
        <taxon>Eukaryota</taxon>
        <taxon>Sar</taxon>
        <taxon>Stramenopiles</taxon>
        <taxon>Oomycota</taxon>
        <taxon>Peronosporomycetes</taxon>
        <taxon>Peronosporales</taxon>
        <taxon>Peronosporaceae</taxon>
        <taxon>Hyaloperonospora</taxon>
    </lineage>
</organism>
<reference evidence="2" key="1">
    <citation type="submission" date="2022-12" db="EMBL/GenBank/DDBJ databases">
        <authorList>
            <person name="Webb A."/>
        </authorList>
    </citation>
    <scope>NUCLEOTIDE SEQUENCE</scope>
    <source>
        <strain evidence="2">Hp1</strain>
    </source>
</reference>